<organism evidence="3 4">
    <name type="scientific">Jeotgalibacillus soli</name>
    <dbReference type="NCBI Taxonomy" id="889306"/>
    <lineage>
        <taxon>Bacteria</taxon>
        <taxon>Bacillati</taxon>
        <taxon>Bacillota</taxon>
        <taxon>Bacilli</taxon>
        <taxon>Bacillales</taxon>
        <taxon>Caryophanaceae</taxon>
        <taxon>Jeotgalibacillus</taxon>
    </lineage>
</organism>
<dbReference type="AlphaFoldDB" id="A0A0C2S6Y0"/>
<reference evidence="3 4" key="1">
    <citation type="submission" date="2015-01" db="EMBL/GenBank/DDBJ databases">
        <title>Genome sequencing of Jeotgalibacillus soli.</title>
        <authorList>
            <person name="Goh K.M."/>
            <person name="Chan K.-G."/>
            <person name="Yaakop A.S."/>
            <person name="Ee R."/>
            <person name="Gan H.M."/>
            <person name="Chan C.S."/>
        </authorList>
    </citation>
    <scope>NUCLEOTIDE SEQUENCE [LARGE SCALE GENOMIC DNA]</scope>
    <source>
        <strain evidence="3 4">P9</strain>
    </source>
</reference>
<gene>
    <name evidence="3" type="ORF">KP78_12620</name>
</gene>
<evidence type="ECO:0000256" key="1">
    <source>
        <dbReference type="PROSITE-ProRule" id="PRU00325"/>
    </source>
</evidence>
<dbReference type="Proteomes" id="UP000031938">
    <property type="component" value="Unassembled WGS sequence"/>
</dbReference>
<keyword evidence="4" id="KW-1185">Reference proteome</keyword>
<dbReference type="InterPro" id="IPR007527">
    <property type="entry name" value="Znf_SWIM"/>
</dbReference>
<dbReference type="STRING" id="889306.KP78_12620"/>
<dbReference type="EMBL" id="JXRP01000009">
    <property type="protein sequence ID" value="KIL49794.1"/>
    <property type="molecule type" value="Genomic_DNA"/>
</dbReference>
<dbReference type="GO" id="GO:0008270">
    <property type="term" value="F:zinc ion binding"/>
    <property type="evidence" value="ECO:0007669"/>
    <property type="project" value="UniProtKB-KW"/>
</dbReference>
<comment type="caution">
    <text evidence="3">The sequence shown here is derived from an EMBL/GenBank/DDBJ whole genome shotgun (WGS) entry which is preliminary data.</text>
</comment>
<dbReference type="PATRIC" id="fig|889306.3.peg.1272"/>
<evidence type="ECO:0000259" key="2">
    <source>
        <dbReference type="PROSITE" id="PS50966"/>
    </source>
</evidence>
<keyword evidence="1" id="KW-0863">Zinc-finger</keyword>
<evidence type="ECO:0000313" key="4">
    <source>
        <dbReference type="Proteomes" id="UP000031938"/>
    </source>
</evidence>
<keyword evidence="1" id="KW-0479">Metal-binding</keyword>
<protein>
    <recommendedName>
        <fullName evidence="2">SWIM-type domain-containing protein</fullName>
    </recommendedName>
</protein>
<dbReference type="RefSeq" id="WP_041087030.1">
    <property type="nucleotide sequence ID" value="NZ_JXRP01000009.1"/>
</dbReference>
<dbReference type="PROSITE" id="PS50966">
    <property type="entry name" value="ZF_SWIM"/>
    <property type="match status" value="1"/>
</dbReference>
<proteinExistence type="predicted"/>
<dbReference type="OrthoDB" id="7593573at2"/>
<sequence>MSISSPSFTSGMEQLEKKLFHQFHPSNQQDERLIQKGLFLYRQGTVTDTAYDPALHMVKAKVRDVYQVNVRISLDPEKTSSCSCPEEEWCRHRMAVFFKLYQQIASVGQWVNKWRNQKTVQLQSERSPAAWKKLVQRAAEPLNMNQLLAQPFLLEHYVANMRSTIQKQAPMEKEWKPLYELHTSLLLFIELTERIASVDRNALKNDEVVHVLEGLLDKMEDAMSDLSVYARPFAFDPFLEAMRKEASQLLDYESFPMALSVYSLLWFQLFTTKSWREKELDGLSSAGTEKENNFFARTALALLLMKNDLWKEQFRLSSPSIVPHAVRWMEWLLWDDRIEAAVTILKELPYKIPAFMDELSSDIEQRAFAHWLIRKLETGRIRMQSPEASIAIHEVLLPFSARHLGSLLLESGRYQEWVELVHWIGFQPEELEIAGFKQLIEKKPEYAVPLLHQWIDQLIAEKQRDSYRKAVRYLKKLKKIYIQRNLSSKWEMYFQAVLEKNRRLRAFQEECKRGHLIHVDQ</sequence>
<accession>A0A0C2S6Y0</accession>
<keyword evidence="1" id="KW-0862">Zinc</keyword>
<name>A0A0C2S6Y0_9BACL</name>
<evidence type="ECO:0000313" key="3">
    <source>
        <dbReference type="EMBL" id="KIL49794.1"/>
    </source>
</evidence>
<dbReference type="Pfam" id="PF04434">
    <property type="entry name" value="SWIM"/>
    <property type="match status" value="1"/>
</dbReference>
<feature type="domain" description="SWIM-type" evidence="2">
    <location>
        <begin position="66"/>
        <end position="101"/>
    </location>
</feature>